<dbReference type="InterPro" id="IPR036779">
    <property type="entry name" value="LysM_dom_sf"/>
</dbReference>
<sequence>MIITKKSLFVTSVALSLAPLATAQAQEWTPRSVTEIKSELVLVDNVFTYTVKYGDTLSTIAEAMGIDVHVLGDINHIANIDLIFPDTILTANYNQHGQATTLTVQAPASSPASVSHVPSSEPLPQASATSQSTVPMAPSATPSDVPTTPFASAKPDSSVTASSELTSSTNDVSTELSSESQKQPEVPQEAVPTPKAAETTEVEPKTDISEDSTSANRPVPNESASEEVSSAAPAQAPAEKEETSQMLTAPAAQKAVADTTSVATSNGLSYAPNHAYNPMNAGLQPQTAAFKEEVASAFGITSFSGYRPGDPGDHGKGLAIDFMVPENSALGDQVAQYAIDHMAERGISYVIWKQRFYAPFASIYGPAYTWNPMPDRGSITENHYDHVHVSFNA</sequence>
<dbReference type="AlphaFoldDB" id="A0A660A555"/>
<dbReference type="Gene3D" id="3.10.350.10">
    <property type="entry name" value="LysM domain"/>
    <property type="match status" value="1"/>
</dbReference>
<feature type="compositionally biased region" description="Low complexity" evidence="1">
    <location>
        <begin position="105"/>
        <end position="120"/>
    </location>
</feature>
<protein>
    <submittedName>
        <fullName evidence="3">LysM peptidoglycan-binding domain-containing protein</fullName>
    </submittedName>
</protein>
<dbReference type="SUPFAM" id="SSF54106">
    <property type="entry name" value="LysM domain"/>
    <property type="match status" value="1"/>
</dbReference>
<feature type="signal peptide" evidence="2">
    <location>
        <begin position="1"/>
        <end position="25"/>
    </location>
</feature>
<dbReference type="Pfam" id="PF01476">
    <property type="entry name" value="LysM"/>
    <property type="match status" value="1"/>
</dbReference>
<feature type="chain" id="PRO_5043624452" evidence="2">
    <location>
        <begin position="26"/>
        <end position="393"/>
    </location>
</feature>
<dbReference type="EMBL" id="VCID01000506">
    <property type="protein sequence ID" value="TNY47085.1"/>
    <property type="molecule type" value="Genomic_DNA"/>
</dbReference>
<feature type="region of interest" description="Disordered" evidence="1">
    <location>
        <begin position="105"/>
        <end position="250"/>
    </location>
</feature>
<organism evidence="3 4">
    <name type="scientific">Streptococcus pyogenes</name>
    <dbReference type="NCBI Taxonomy" id="1314"/>
    <lineage>
        <taxon>Bacteria</taxon>
        <taxon>Bacillati</taxon>
        <taxon>Bacillota</taxon>
        <taxon>Bacilli</taxon>
        <taxon>Lactobacillales</taxon>
        <taxon>Streptococcaceae</taxon>
        <taxon>Streptococcus</taxon>
    </lineage>
</organism>
<gene>
    <name evidence="3" type="ORF">FGO82_05660</name>
</gene>
<dbReference type="RefSeq" id="WP_011528331.1">
    <property type="nucleotide sequence ID" value="NZ_CAAHIZ010000004.1"/>
</dbReference>
<accession>A0A660A555</accession>
<feature type="compositionally biased region" description="Polar residues" evidence="1">
    <location>
        <begin position="170"/>
        <end position="183"/>
    </location>
</feature>
<feature type="compositionally biased region" description="Polar residues" evidence="1">
    <location>
        <begin position="126"/>
        <end position="150"/>
    </location>
</feature>
<keyword evidence="2" id="KW-0732">Signal</keyword>
<dbReference type="CDD" id="cd00118">
    <property type="entry name" value="LysM"/>
    <property type="match status" value="1"/>
</dbReference>
<dbReference type="SMART" id="SM00257">
    <property type="entry name" value="LysM"/>
    <property type="match status" value="1"/>
</dbReference>
<comment type="caution">
    <text evidence="3">The sequence shown here is derived from an EMBL/GenBank/DDBJ whole genome shotgun (WGS) entry which is preliminary data.</text>
</comment>
<feature type="compositionally biased region" description="Low complexity" evidence="1">
    <location>
        <begin position="157"/>
        <end position="169"/>
    </location>
</feature>
<evidence type="ECO:0000256" key="1">
    <source>
        <dbReference type="SAM" id="MobiDB-lite"/>
    </source>
</evidence>
<proteinExistence type="predicted"/>
<dbReference type="PROSITE" id="PS51782">
    <property type="entry name" value="LYSM"/>
    <property type="match status" value="1"/>
</dbReference>
<dbReference type="Pfam" id="PF26571">
    <property type="entry name" value="VldE"/>
    <property type="match status" value="1"/>
</dbReference>
<dbReference type="InterPro" id="IPR058593">
    <property type="entry name" value="ARB_07466-like_C"/>
</dbReference>
<feature type="compositionally biased region" description="Low complexity" evidence="1">
    <location>
        <begin position="218"/>
        <end position="237"/>
    </location>
</feature>
<dbReference type="Proteomes" id="UP000316580">
    <property type="component" value="Unassembled WGS sequence"/>
</dbReference>
<evidence type="ECO:0000313" key="4">
    <source>
        <dbReference type="Proteomes" id="UP000316580"/>
    </source>
</evidence>
<name>A0A660A555_STRPY</name>
<evidence type="ECO:0000256" key="2">
    <source>
        <dbReference type="SAM" id="SignalP"/>
    </source>
</evidence>
<dbReference type="InterPro" id="IPR018392">
    <property type="entry name" value="LysM"/>
</dbReference>
<evidence type="ECO:0000313" key="3">
    <source>
        <dbReference type="EMBL" id="TNY47085.1"/>
    </source>
</evidence>
<reference evidence="3 4" key="1">
    <citation type="submission" date="2019-05" db="EMBL/GenBank/DDBJ databases">
        <title>Novel genomic isolates of S.pyogenes and S.dysgalactiae subsp. equisimilis associated to necrotising fasciitis (NSTI).</title>
        <authorList>
            <person name="Barrantes I."/>
        </authorList>
    </citation>
    <scope>NUCLEOTIDE SEQUENCE [LARGE SCALE GENOMIC DNA]</scope>
    <source>
        <strain evidence="3 4">SPY6028</strain>
    </source>
</reference>